<comment type="caution">
    <text evidence="2">The sequence shown here is derived from an EMBL/GenBank/DDBJ whole genome shotgun (WGS) entry which is preliminary data.</text>
</comment>
<sequence>MIKLMLRGTAAVLVIIGTLLWLWIALETVSDSDSGMDRSLDYQFAVFATAVFCIFVIPAGYLVYRSSRLPAALLLAIIPFLLPFLGIALLR</sequence>
<dbReference type="EMBL" id="JACHWB010000003">
    <property type="protein sequence ID" value="MBB3019881.1"/>
    <property type="molecule type" value="Genomic_DNA"/>
</dbReference>
<keyword evidence="2" id="KW-0808">Transferase</keyword>
<keyword evidence="1" id="KW-0472">Membrane</keyword>
<reference evidence="2 3" key="1">
    <citation type="submission" date="2020-08" db="EMBL/GenBank/DDBJ databases">
        <title>The Agave Microbiome: Exploring the role of microbial communities in plant adaptations to desert environments.</title>
        <authorList>
            <person name="Partida-Martinez L.P."/>
        </authorList>
    </citation>
    <scope>NUCLEOTIDE SEQUENCE [LARGE SCALE GENOMIC DNA]</scope>
    <source>
        <strain evidence="2 3">AT3.9</strain>
    </source>
</reference>
<accession>A0A7W4YXC6</accession>
<dbReference type="AlphaFoldDB" id="A0A7W4YXC6"/>
<feature type="transmembrane region" description="Helical" evidence="1">
    <location>
        <begin position="5"/>
        <end position="24"/>
    </location>
</feature>
<keyword evidence="1" id="KW-0812">Transmembrane</keyword>
<feature type="transmembrane region" description="Helical" evidence="1">
    <location>
        <begin position="44"/>
        <end position="64"/>
    </location>
</feature>
<evidence type="ECO:0000256" key="1">
    <source>
        <dbReference type="SAM" id="Phobius"/>
    </source>
</evidence>
<evidence type="ECO:0000313" key="2">
    <source>
        <dbReference type="EMBL" id="MBB3019881.1"/>
    </source>
</evidence>
<name>A0A7W4YXC6_9HYPH</name>
<dbReference type="GO" id="GO:0016740">
    <property type="term" value="F:transferase activity"/>
    <property type="evidence" value="ECO:0007669"/>
    <property type="project" value="UniProtKB-KW"/>
</dbReference>
<dbReference type="Proteomes" id="UP000532010">
    <property type="component" value="Unassembled WGS sequence"/>
</dbReference>
<proteinExistence type="predicted"/>
<keyword evidence="3" id="KW-1185">Reference proteome</keyword>
<keyword evidence="1" id="KW-1133">Transmembrane helix</keyword>
<dbReference type="RefSeq" id="WP_183451302.1">
    <property type="nucleotide sequence ID" value="NZ_JACHWB010000003.1"/>
</dbReference>
<evidence type="ECO:0000313" key="3">
    <source>
        <dbReference type="Proteomes" id="UP000532010"/>
    </source>
</evidence>
<organism evidence="2 3">
    <name type="scientific">Microvirga lupini</name>
    <dbReference type="NCBI Taxonomy" id="420324"/>
    <lineage>
        <taxon>Bacteria</taxon>
        <taxon>Pseudomonadati</taxon>
        <taxon>Pseudomonadota</taxon>
        <taxon>Alphaproteobacteria</taxon>
        <taxon>Hyphomicrobiales</taxon>
        <taxon>Methylobacteriaceae</taxon>
        <taxon>Microvirga</taxon>
    </lineage>
</organism>
<feature type="transmembrane region" description="Helical" evidence="1">
    <location>
        <begin position="71"/>
        <end position="90"/>
    </location>
</feature>
<protein>
    <submittedName>
        <fullName evidence="2">Lipopolysaccharide/colanic/teichoic acid biosynthesis glycosyltransferase</fullName>
    </submittedName>
</protein>
<gene>
    <name evidence="2" type="ORF">FHR70_002946</name>
</gene>